<comment type="similarity">
    <text evidence="1">Belongs to the ABC transporter superfamily.</text>
</comment>
<dbReference type="InterPro" id="IPR003439">
    <property type="entry name" value="ABC_transporter-like_ATP-bd"/>
</dbReference>
<dbReference type="Gene3D" id="2.40.50.100">
    <property type="match status" value="1"/>
</dbReference>
<dbReference type="Gene3D" id="3.40.50.300">
    <property type="entry name" value="P-loop containing nucleotide triphosphate hydrolases"/>
    <property type="match status" value="1"/>
</dbReference>
<dbReference type="Pfam" id="PF00005">
    <property type="entry name" value="ABC_tran"/>
    <property type="match status" value="1"/>
</dbReference>
<dbReference type="SUPFAM" id="SSF52540">
    <property type="entry name" value="P-loop containing nucleoside triphosphate hydrolases"/>
    <property type="match status" value="1"/>
</dbReference>
<dbReference type="InterPro" id="IPR027417">
    <property type="entry name" value="P-loop_NTPase"/>
</dbReference>
<dbReference type="OrthoDB" id="9802264at2"/>
<feature type="domain" description="ABC transporter" evidence="5">
    <location>
        <begin position="6"/>
        <end position="236"/>
    </location>
</feature>
<dbReference type="InterPro" id="IPR013611">
    <property type="entry name" value="Transp-assoc_OB_typ2"/>
</dbReference>
<proteinExistence type="inferred from homology"/>
<dbReference type="EMBL" id="AONH01000010">
    <property type="protein sequence ID" value="KGM88014.1"/>
    <property type="molecule type" value="Genomic_DNA"/>
</dbReference>
<evidence type="ECO:0000259" key="5">
    <source>
        <dbReference type="PROSITE" id="PS50893"/>
    </source>
</evidence>
<dbReference type="eggNOG" id="COG3842">
    <property type="taxonomic scope" value="Bacteria"/>
</dbReference>
<dbReference type="InterPro" id="IPR017871">
    <property type="entry name" value="ABC_transporter-like_CS"/>
</dbReference>
<evidence type="ECO:0000256" key="2">
    <source>
        <dbReference type="ARBA" id="ARBA00022448"/>
    </source>
</evidence>
<comment type="caution">
    <text evidence="6">The sequence shown here is derived from an EMBL/GenBank/DDBJ whole genome shotgun (WGS) entry which is preliminary data.</text>
</comment>
<dbReference type="InterPro" id="IPR008995">
    <property type="entry name" value="Mo/tungstate-bd_C_term_dom"/>
</dbReference>
<dbReference type="SUPFAM" id="SSF50331">
    <property type="entry name" value="MOP-like"/>
    <property type="match status" value="1"/>
</dbReference>
<keyword evidence="2" id="KW-0813">Transport</keyword>
<organism evidence="6 7">
    <name type="scientific">Roseovarius mucosus DSM 17069</name>
    <dbReference type="NCBI Taxonomy" id="1288298"/>
    <lineage>
        <taxon>Bacteria</taxon>
        <taxon>Pseudomonadati</taxon>
        <taxon>Pseudomonadota</taxon>
        <taxon>Alphaproteobacteria</taxon>
        <taxon>Rhodobacterales</taxon>
        <taxon>Roseobacteraceae</taxon>
        <taxon>Roseovarius</taxon>
    </lineage>
</organism>
<keyword evidence="3" id="KW-0547">Nucleotide-binding</keyword>
<dbReference type="AlphaFoldDB" id="A0A0A0HMX6"/>
<dbReference type="PANTHER" id="PTHR42781">
    <property type="entry name" value="SPERMIDINE/PUTRESCINE IMPORT ATP-BINDING PROTEIN POTA"/>
    <property type="match status" value="1"/>
</dbReference>
<dbReference type="PANTHER" id="PTHR42781:SF4">
    <property type="entry name" value="SPERMIDINE_PUTRESCINE IMPORT ATP-BINDING PROTEIN POTA"/>
    <property type="match status" value="1"/>
</dbReference>
<dbReference type="Pfam" id="PF08402">
    <property type="entry name" value="TOBE_2"/>
    <property type="match status" value="1"/>
</dbReference>
<dbReference type="InterPro" id="IPR050093">
    <property type="entry name" value="ABC_SmlMolc_Importer"/>
</dbReference>
<dbReference type="HOGENOM" id="CLU_000604_1_1_5"/>
<protein>
    <submittedName>
        <fullName evidence="6">ABC-type spermidine/putrescine transport system, ATPase component</fullName>
    </submittedName>
</protein>
<accession>A0A0A0HMX6</accession>
<dbReference type="GO" id="GO:0016887">
    <property type="term" value="F:ATP hydrolysis activity"/>
    <property type="evidence" value="ECO:0007669"/>
    <property type="project" value="InterPro"/>
</dbReference>
<dbReference type="RefSeq" id="WP_037272161.1">
    <property type="nucleotide sequence ID" value="NZ_KN293979.1"/>
</dbReference>
<evidence type="ECO:0000256" key="3">
    <source>
        <dbReference type="ARBA" id="ARBA00022741"/>
    </source>
</evidence>
<dbReference type="GO" id="GO:0005524">
    <property type="term" value="F:ATP binding"/>
    <property type="evidence" value="ECO:0007669"/>
    <property type="project" value="UniProtKB-KW"/>
</dbReference>
<sequence>MTNTHLKMDGLAKSYGNFIAVEEFSLDISEGEFIAIMGPSGCGKTTSLRMLAGLETADRGEITLAGNRIDQLPVWERETPMVWQSLALFPFMTVRENVEFGLKMRGVAGAERRRRADDWLERLGISTYADRNVARLSGGQRQRVALARSLVLEPKVLLLDEPLSALDAHMAIKMQGELKKLQRELGITFVYVTHSHSEAFSLADRVVIMNAGRVEQIGSPQDIFLRPRSKFVAQFVGGISLLEGKVSGRGDTKRFLDTRDGKVRLSHSSGLAEGAAADLAVRADRISVTVEPGWGENEIACTLISEEFAGAVVNLHLETASGHNLVAQLQQRDLEQLDASIGTRVYASWHSDDGFLLESAQQSGLGANARAA</sequence>
<keyword evidence="4" id="KW-0067">ATP-binding</keyword>
<dbReference type="PROSITE" id="PS50893">
    <property type="entry name" value="ABC_TRANSPORTER_2"/>
    <property type="match status" value="1"/>
</dbReference>
<evidence type="ECO:0000256" key="1">
    <source>
        <dbReference type="ARBA" id="ARBA00005417"/>
    </source>
</evidence>
<evidence type="ECO:0000313" key="7">
    <source>
        <dbReference type="Proteomes" id="UP000030021"/>
    </source>
</evidence>
<evidence type="ECO:0000313" key="6">
    <source>
        <dbReference type="EMBL" id="KGM88014.1"/>
    </source>
</evidence>
<dbReference type="InterPro" id="IPR003593">
    <property type="entry name" value="AAA+_ATPase"/>
</dbReference>
<name>A0A0A0HMX6_9RHOB</name>
<reference evidence="6 7" key="1">
    <citation type="submission" date="2013-01" db="EMBL/GenBank/DDBJ databases">
        <authorList>
            <person name="Fiebig A."/>
            <person name="Goeker M."/>
            <person name="Klenk H.-P.P."/>
        </authorList>
    </citation>
    <scope>NUCLEOTIDE SEQUENCE [LARGE SCALE GENOMIC DNA]</scope>
    <source>
        <strain evidence="6 7">DSM 17069</strain>
    </source>
</reference>
<dbReference type="Proteomes" id="UP000030021">
    <property type="component" value="Unassembled WGS sequence"/>
</dbReference>
<evidence type="ECO:0000256" key="4">
    <source>
        <dbReference type="ARBA" id="ARBA00022840"/>
    </source>
</evidence>
<dbReference type="PROSITE" id="PS00211">
    <property type="entry name" value="ABC_TRANSPORTER_1"/>
    <property type="match status" value="1"/>
</dbReference>
<dbReference type="SMART" id="SM00382">
    <property type="entry name" value="AAA"/>
    <property type="match status" value="1"/>
</dbReference>
<dbReference type="PATRIC" id="fig|1288298.3.peg.1719"/>
<dbReference type="GO" id="GO:0043190">
    <property type="term" value="C:ATP-binding cassette (ABC) transporter complex"/>
    <property type="evidence" value="ECO:0007669"/>
    <property type="project" value="InterPro"/>
</dbReference>
<dbReference type="GO" id="GO:0140359">
    <property type="term" value="F:ABC-type transporter activity"/>
    <property type="evidence" value="ECO:0007669"/>
    <property type="project" value="UniProtKB-ARBA"/>
</dbReference>
<gene>
    <name evidence="6" type="ORF">rosmuc_01707</name>
</gene>
<dbReference type="FunFam" id="3.40.50.300:FF:000042">
    <property type="entry name" value="Maltose/maltodextrin ABC transporter, ATP-binding protein"/>
    <property type="match status" value="1"/>
</dbReference>